<dbReference type="Proteomes" id="UP000295479">
    <property type="component" value="Unassembled WGS sequence"/>
</dbReference>
<reference evidence="5 6" key="1">
    <citation type="submission" date="2019-03" db="EMBL/GenBank/DDBJ databases">
        <title>Flavobacterium AR-3-4 sp. nov. isolated from arctic soil.</title>
        <authorList>
            <person name="Chaudhary D.K."/>
        </authorList>
    </citation>
    <scope>NUCLEOTIDE SEQUENCE [LARGE SCALE GENOMIC DNA]</scope>
    <source>
        <strain evidence="5 6">AR-3-4</strain>
    </source>
</reference>
<name>A0A4R5CDB7_9FLAO</name>
<dbReference type="PANTHER" id="PTHR33711">
    <property type="entry name" value="DIOXYGENASE, PUTATIVE (AFU_ORTHOLOGUE AFUA_2G02910)-RELATED"/>
    <property type="match status" value="1"/>
</dbReference>
<proteinExistence type="inferred from homology"/>
<dbReference type="GO" id="GO:0008199">
    <property type="term" value="F:ferric iron binding"/>
    <property type="evidence" value="ECO:0007669"/>
    <property type="project" value="InterPro"/>
</dbReference>
<comment type="similarity">
    <text evidence="1">Belongs to the intradiol ring-cleavage dioxygenase family.</text>
</comment>
<dbReference type="PANTHER" id="PTHR33711:SF10">
    <property type="entry name" value="INTRADIOL RING-CLEAVAGE DIOXYGENASES DOMAIN-CONTAINING PROTEIN"/>
    <property type="match status" value="1"/>
</dbReference>
<gene>
    <name evidence="5" type="ORF">E0F76_07995</name>
</gene>
<comment type="caution">
    <text evidence="5">The sequence shown here is derived from an EMBL/GenBank/DDBJ whole genome shotgun (WGS) entry which is preliminary data.</text>
</comment>
<keyword evidence="3" id="KW-0560">Oxidoreductase</keyword>
<dbReference type="InterPro" id="IPR015889">
    <property type="entry name" value="Intradiol_dOase_core"/>
</dbReference>
<organism evidence="5 6">
    <name type="scientific">Flavobacterium cellulosilyticum</name>
    <dbReference type="NCBI Taxonomy" id="2541731"/>
    <lineage>
        <taxon>Bacteria</taxon>
        <taxon>Pseudomonadati</taxon>
        <taxon>Bacteroidota</taxon>
        <taxon>Flavobacteriia</taxon>
        <taxon>Flavobacteriales</taxon>
        <taxon>Flavobacteriaceae</taxon>
        <taxon>Flavobacterium</taxon>
    </lineage>
</organism>
<feature type="domain" description="Intradiol ring-cleavage dioxygenases" evidence="4">
    <location>
        <begin position="42"/>
        <end position="170"/>
    </location>
</feature>
<dbReference type="SUPFAM" id="SSF49482">
    <property type="entry name" value="Aromatic compound dioxygenase"/>
    <property type="match status" value="1"/>
</dbReference>
<keyword evidence="2 5" id="KW-0223">Dioxygenase</keyword>
<evidence type="ECO:0000256" key="3">
    <source>
        <dbReference type="ARBA" id="ARBA00023002"/>
    </source>
</evidence>
<dbReference type="OrthoDB" id="9800887at2"/>
<evidence type="ECO:0000256" key="1">
    <source>
        <dbReference type="ARBA" id="ARBA00007825"/>
    </source>
</evidence>
<protein>
    <submittedName>
        <fullName evidence="5">Catechol 1,2-dioxygenase</fullName>
    </submittedName>
</protein>
<dbReference type="GO" id="GO:0016702">
    <property type="term" value="F:oxidoreductase activity, acting on single donors with incorporation of molecular oxygen, incorporation of two atoms of oxygen"/>
    <property type="evidence" value="ECO:0007669"/>
    <property type="project" value="InterPro"/>
</dbReference>
<evidence type="ECO:0000259" key="4">
    <source>
        <dbReference type="Pfam" id="PF00775"/>
    </source>
</evidence>
<dbReference type="Pfam" id="PF00775">
    <property type="entry name" value="Dioxygenase_C"/>
    <property type="match status" value="1"/>
</dbReference>
<dbReference type="InterPro" id="IPR050770">
    <property type="entry name" value="Intradiol_RC_Dioxygenase"/>
</dbReference>
<sequence length="299" mass="33910">MERRIFIKNTSLFAIAISTTGFVRFDGKHYIGDCETTSDILGPFYRPDSPIRNNLTIVGDLGETILLTGKIYHKDCSTPYKKAKIELWHCDSNGVYDNSSEQYRYRGTSFSDENGNYSFKTILPVPYDIGNGMFRPAHFHMMISAKGYQPLVTQVYFKGDVHISKDETASLPTAIKRILPIENLKNGTKKVVYNIGMSESLLAESSAIDKLVGTYTDEKDSTIKKIFFKKDNVLWMKNELFGVNFDFIGNNTFTRLGSDPKEELTFHFELLPTSLVKLTISSVNENGEKQTQVLVREKT</sequence>
<dbReference type="InterPro" id="IPR000627">
    <property type="entry name" value="Intradiol_dOase_C"/>
</dbReference>
<evidence type="ECO:0000256" key="2">
    <source>
        <dbReference type="ARBA" id="ARBA00022964"/>
    </source>
</evidence>
<dbReference type="Gene3D" id="2.60.130.10">
    <property type="entry name" value="Aromatic compound dioxygenase"/>
    <property type="match status" value="1"/>
</dbReference>
<dbReference type="AlphaFoldDB" id="A0A4R5CDB7"/>
<evidence type="ECO:0000313" key="6">
    <source>
        <dbReference type="Proteomes" id="UP000295479"/>
    </source>
</evidence>
<dbReference type="EMBL" id="SMFK01000003">
    <property type="protein sequence ID" value="TDD98028.1"/>
    <property type="molecule type" value="Genomic_DNA"/>
</dbReference>
<dbReference type="RefSeq" id="WP_132003929.1">
    <property type="nucleotide sequence ID" value="NZ_SMFK01000003.1"/>
</dbReference>
<accession>A0A4R5CDB7</accession>
<keyword evidence="6" id="KW-1185">Reference proteome</keyword>
<evidence type="ECO:0000313" key="5">
    <source>
        <dbReference type="EMBL" id="TDD98028.1"/>
    </source>
</evidence>